<dbReference type="InterPro" id="IPR047951">
    <property type="entry name" value="Transpos_ISL3"/>
</dbReference>
<dbReference type="Pfam" id="PF01610">
    <property type="entry name" value="DDE_Tnp_ISL3"/>
    <property type="match status" value="1"/>
</dbReference>
<evidence type="ECO:0000313" key="3">
    <source>
        <dbReference type="EMBL" id="NML12903.1"/>
    </source>
</evidence>
<dbReference type="NCBIfam" id="NF033550">
    <property type="entry name" value="transpos_ISL3"/>
    <property type="match status" value="1"/>
</dbReference>
<protein>
    <submittedName>
        <fullName evidence="3">ISL3 family transposase</fullName>
    </submittedName>
</protein>
<dbReference type="PANTHER" id="PTHR33498">
    <property type="entry name" value="TRANSPOSASE FOR INSERTION SEQUENCE ELEMENT IS1557"/>
    <property type="match status" value="1"/>
</dbReference>
<sequence length="493" mass="55832">MPKRILPLIPRQLIVEDVIIETERIVINCRARLSAPRCPSCRRVSSRMHSRYQRRIADLPWQGCTVVLCVHVRRLRCANRRCEQRIFAERAENVAARHARRTLRVRDVQRSVGLALGGEAGARLVERLSMRVSADTMLRIVRADRQVHQGAPRVLGVDDWAWRKGQRYGTVLVDLEAHQVVDLLPDRESETLAAWLKSHPGAEIIARDRAGSYAKGAREGAPLARQVADRWHMLRNCSDALLSVVEKRYKLVREVGRSLANDVYPDRPLERPATIGMSGAALDHQRRSRAQRNIMFDAVVSLRDKGWTISAIAHETGRDRKTIRQWLLDKQPGTWERASRHPANAFETYLVSRWEDGCRNATQLYREVCGLGYRGEARSFRRWIEARLRDGRSPPTAPSVRHPRWKAPSPRQAVRLLTTSSDTLCQDDARFVDAVRAASPIIAEFADLARRFHAILVGREAVEFEPWLAQALGSAIASSRAASGAISMRCAPH</sequence>
<comment type="caution">
    <text evidence="3">The sequence shown here is derived from an EMBL/GenBank/DDBJ whole genome shotgun (WGS) entry which is preliminary data.</text>
</comment>
<reference evidence="3 4" key="1">
    <citation type="submission" date="2020-04" db="EMBL/GenBank/DDBJ databases">
        <title>Sphingobium sp. AR-3-1 isolated from Arctic soil.</title>
        <authorList>
            <person name="Dahal R.H."/>
            <person name="Chaudhary D.K."/>
        </authorList>
    </citation>
    <scope>NUCLEOTIDE SEQUENCE [LARGE SCALE GENOMIC DNA]</scope>
    <source>
        <strain evidence="3 4">AR-3-1</strain>
    </source>
</reference>
<feature type="domain" description="Transposase IS204/IS1001/IS1096/IS1165 DDE" evidence="1">
    <location>
        <begin position="155"/>
        <end position="257"/>
    </location>
</feature>
<keyword evidence="4" id="KW-1185">Reference proteome</keyword>
<dbReference type="InterPro" id="IPR002560">
    <property type="entry name" value="Transposase_DDE"/>
</dbReference>
<evidence type="ECO:0000313" key="4">
    <source>
        <dbReference type="Proteomes" id="UP000519023"/>
    </source>
</evidence>
<evidence type="ECO:0000259" key="1">
    <source>
        <dbReference type="Pfam" id="PF01610"/>
    </source>
</evidence>
<evidence type="ECO:0000259" key="2">
    <source>
        <dbReference type="Pfam" id="PF14690"/>
    </source>
</evidence>
<dbReference type="Proteomes" id="UP000519023">
    <property type="component" value="Unassembled WGS sequence"/>
</dbReference>
<dbReference type="PANTHER" id="PTHR33498:SF1">
    <property type="entry name" value="TRANSPOSASE FOR INSERTION SEQUENCE ELEMENT IS1557"/>
    <property type="match status" value="1"/>
</dbReference>
<proteinExistence type="predicted"/>
<dbReference type="RefSeq" id="WP_169575225.1">
    <property type="nucleotide sequence ID" value="NZ_JABBFV010000029.1"/>
</dbReference>
<dbReference type="EMBL" id="JABBFV010000029">
    <property type="protein sequence ID" value="NML12903.1"/>
    <property type="molecule type" value="Genomic_DNA"/>
</dbReference>
<feature type="domain" description="Transposase IS204/IS1001/IS1096/IS1165 zinc-finger" evidence="2">
    <location>
        <begin position="35"/>
        <end position="79"/>
    </location>
</feature>
<dbReference type="InterPro" id="IPR029261">
    <property type="entry name" value="Transposase_Znf"/>
</dbReference>
<gene>
    <name evidence="3" type="ORF">HHL08_22685</name>
</gene>
<accession>A0A7X9WZQ5</accession>
<name>A0A7X9WZQ5_9SPHN</name>
<dbReference type="Pfam" id="PF14690">
    <property type="entry name" value="Zn_ribbon_ISL3"/>
    <property type="match status" value="1"/>
</dbReference>
<dbReference type="AlphaFoldDB" id="A0A7X9WZQ5"/>
<organism evidence="3 4">
    <name type="scientific">Sphingobium psychrophilum</name>
    <dbReference type="NCBI Taxonomy" id="2728834"/>
    <lineage>
        <taxon>Bacteria</taxon>
        <taxon>Pseudomonadati</taxon>
        <taxon>Pseudomonadota</taxon>
        <taxon>Alphaproteobacteria</taxon>
        <taxon>Sphingomonadales</taxon>
        <taxon>Sphingomonadaceae</taxon>
        <taxon>Sphingobium</taxon>
    </lineage>
</organism>